<dbReference type="Proteomes" id="UP000774617">
    <property type="component" value="Unassembled WGS sequence"/>
</dbReference>
<reference evidence="2 3" key="1">
    <citation type="journal article" date="2021" name="Nat. Commun.">
        <title>Genetic determinants of endophytism in the Arabidopsis root mycobiome.</title>
        <authorList>
            <person name="Mesny F."/>
            <person name="Miyauchi S."/>
            <person name="Thiergart T."/>
            <person name="Pickel B."/>
            <person name="Atanasova L."/>
            <person name="Karlsson M."/>
            <person name="Huettel B."/>
            <person name="Barry K.W."/>
            <person name="Haridas S."/>
            <person name="Chen C."/>
            <person name="Bauer D."/>
            <person name="Andreopoulos W."/>
            <person name="Pangilinan J."/>
            <person name="LaButti K."/>
            <person name="Riley R."/>
            <person name="Lipzen A."/>
            <person name="Clum A."/>
            <person name="Drula E."/>
            <person name="Henrissat B."/>
            <person name="Kohler A."/>
            <person name="Grigoriev I.V."/>
            <person name="Martin F.M."/>
            <person name="Hacquard S."/>
        </authorList>
    </citation>
    <scope>NUCLEOTIDE SEQUENCE [LARGE SCALE GENOMIC DNA]</scope>
    <source>
        <strain evidence="2 3">MPI-SDFR-AT-0080</strain>
    </source>
</reference>
<evidence type="ECO:0000313" key="2">
    <source>
        <dbReference type="EMBL" id="KAH7058677.1"/>
    </source>
</evidence>
<keyword evidence="1" id="KW-0732">Signal</keyword>
<organism evidence="2 3">
    <name type="scientific">Macrophomina phaseolina</name>
    <dbReference type="NCBI Taxonomy" id="35725"/>
    <lineage>
        <taxon>Eukaryota</taxon>
        <taxon>Fungi</taxon>
        <taxon>Dikarya</taxon>
        <taxon>Ascomycota</taxon>
        <taxon>Pezizomycotina</taxon>
        <taxon>Dothideomycetes</taxon>
        <taxon>Dothideomycetes incertae sedis</taxon>
        <taxon>Botryosphaeriales</taxon>
        <taxon>Botryosphaeriaceae</taxon>
        <taxon>Macrophomina</taxon>
    </lineage>
</organism>
<feature type="chain" id="PRO_5046615495" description="CUB domain-containing protein" evidence="1">
    <location>
        <begin position="24"/>
        <end position="200"/>
    </location>
</feature>
<keyword evidence="3" id="KW-1185">Reference proteome</keyword>
<protein>
    <recommendedName>
        <fullName evidence="4">CUB domain-containing protein</fullName>
    </recommendedName>
</protein>
<evidence type="ECO:0000313" key="3">
    <source>
        <dbReference type="Proteomes" id="UP000774617"/>
    </source>
</evidence>
<proteinExistence type="predicted"/>
<name>A0ABQ8GJT7_9PEZI</name>
<evidence type="ECO:0008006" key="4">
    <source>
        <dbReference type="Google" id="ProtNLM"/>
    </source>
</evidence>
<gene>
    <name evidence="2" type="ORF">B0J12DRAFT_696358</name>
</gene>
<feature type="signal peptide" evidence="1">
    <location>
        <begin position="1"/>
        <end position="23"/>
    </location>
</feature>
<sequence length="200" mass="21655">MEKTLRAYLKLLVVVALSSSIQGHPTGTEGKEVAHVDGPVLEKRTIVDSTRCSVLATCPEGGTQIQEIEIQDTFVDSGRDGSGSCQWRLGGEQPPRCFTRLTFSQTNVPAPPTYVLNTARLQWSVNRGNTRSCSYTWGFRVAFQLPTRNTGALEYLEGSSSVSELCVGGRDLCAEVEGASPSTCRIDLTGCDLPNWEGPP</sequence>
<evidence type="ECO:0000256" key="1">
    <source>
        <dbReference type="SAM" id="SignalP"/>
    </source>
</evidence>
<dbReference type="EMBL" id="JAGTJR010000006">
    <property type="protein sequence ID" value="KAH7058677.1"/>
    <property type="molecule type" value="Genomic_DNA"/>
</dbReference>
<accession>A0ABQ8GJT7</accession>
<comment type="caution">
    <text evidence="2">The sequence shown here is derived from an EMBL/GenBank/DDBJ whole genome shotgun (WGS) entry which is preliminary data.</text>
</comment>